<dbReference type="Pfam" id="PF03706">
    <property type="entry name" value="LPG_synthase_TM"/>
    <property type="match status" value="1"/>
</dbReference>
<dbReference type="PANTHER" id="PTHR39087:SF2">
    <property type="entry name" value="UPF0104 MEMBRANE PROTEIN MJ1595"/>
    <property type="match status" value="1"/>
</dbReference>
<keyword evidence="9" id="KW-1185">Reference proteome</keyword>
<dbReference type="NCBIfam" id="TIGR00374">
    <property type="entry name" value="flippase-like domain"/>
    <property type="match status" value="1"/>
</dbReference>
<comment type="caution">
    <text evidence="8">The sequence shown here is derived from an EMBL/GenBank/DDBJ whole genome shotgun (WGS) entry which is preliminary data.</text>
</comment>
<feature type="transmembrane region" description="Helical" evidence="7">
    <location>
        <begin position="260"/>
        <end position="279"/>
    </location>
</feature>
<protein>
    <submittedName>
        <fullName evidence="8">Lysylphosphatidylglycerol synthase transmembrane domain-containing protein</fullName>
    </submittedName>
</protein>
<evidence type="ECO:0000256" key="1">
    <source>
        <dbReference type="ARBA" id="ARBA00004651"/>
    </source>
</evidence>
<sequence length="297" mass="31497">MSEANASVDRKTIAKALLGFVLAGIVLYLFGRVIGWNEILRALGSAKLAWVAAACASSALCLLVWSRSWDVILDLLGVEIPWRSLVPTYFAATFADYVTPFGKAGGSPFIAYVLSTDDRANYQESLAGVVTADLLNLLPFFTFAGVGFVALVVQNRVPQGARGLIVGLAILAVAMPLLLYLSYRKRDFVEGLVVKAVGPIAKRTGRVDAEGIRGRVDGFYDRIDVISGHPRTIAQTLVYAFVGWVLFAAPLYLSGRALGVTIDPLIVLFIVPASTLAGITPTPGGLGGVEAAIVGLL</sequence>
<proteinExistence type="inferred from homology"/>
<comment type="subcellular location">
    <subcellularLocation>
        <location evidence="1">Cell membrane</location>
        <topology evidence="1">Multi-pass membrane protein</topology>
    </subcellularLocation>
</comment>
<feature type="transmembrane region" description="Helical" evidence="7">
    <location>
        <begin position="134"/>
        <end position="153"/>
    </location>
</feature>
<dbReference type="AlphaFoldDB" id="A0ABD5S0L4"/>
<accession>A0ABD5S0L4</accession>
<feature type="transmembrane region" description="Helical" evidence="7">
    <location>
        <begin position="12"/>
        <end position="30"/>
    </location>
</feature>
<evidence type="ECO:0000256" key="6">
    <source>
        <dbReference type="ARBA" id="ARBA00023136"/>
    </source>
</evidence>
<gene>
    <name evidence="8" type="ORF">ACFQE1_12740</name>
</gene>
<feature type="transmembrane region" description="Helical" evidence="7">
    <location>
        <begin position="165"/>
        <end position="183"/>
    </location>
</feature>
<keyword evidence="4 7" id="KW-0812">Transmembrane</keyword>
<evidence type="ECO:0000256" key="2">
    <source>
        <dbReference type="ARBA" id="ARBA00011061"/>
    </source>
</evidence>
<evidence type="ECO:0000256" key="5">
    <source>
        <dbReference type="ARBA" id="ARBA00022989"/>
    </source>
</evidence>
<evidence type="ECO:0000313" key="9">
    <source>
        <dbReference type="Proteomes" id="UP001596328"/>
    </source>
</evidence>
<evidence type="ECO:0000313" key="8">
    <source>
        <dbReference type="EMBL" id="MFC6725220.1"/>
    </source>
</evidence>
<dbReference type="PANTHER" id="PTHR39087">
    <property type="entry name" value="UPF0104 MEMBRANE PROTEIN MJ1595"/>
    <property type="match status" value="1"/>
</dbReference>
<keyword evidence="5 7" id="KW-1133">Transmembrane helix</keyword>
<dbReference type="Proteomes" id="UP001596328">
    <property type="component" value="Unassembled WGS sequence"/>
</dbReference>
<organism evidence="8 9">
    <name type="scientific">Halobium palmae</name>
    <dbReference type="NCBI Taxonomy" id="1776492"/>
    <lineage>
        <taxon>Archaea</taxon>
        <taxon>Methanobacteriati</taxon>
        <taxon>Methanobacteriota</taxon>
        <taxon>Stenosarchaea group</taxon>
        <taxon>Halobacteria</taxon>
        <taxon>Halobacteriales</taxon>
        <taxon>Haloferacaceae</taxon>
        <taxon>Halobium</taxon>
    </lineage>
</organism>
<evidence type="ECO:0000256" key="7">
    <source>
        <dbReference type="SAM" id="Phobius"/>
    </source>
</evidence>
<comment type="similarity">
    <text evidence="2">Belongs to the UPF0104 family.</text>
</comment>
<evidence type="ECO:0000256" key="4">
    <source>
        <dbReference type="ARBA" id="ARBA00022692"/>
    </source>
</evidence>
<dbReference type="InterPro" id="IPR022791">
    <property type="entry name" value="L-PG_synthase/AglD"/>
</dbReference>
<evidence type="ECO:0000256" key="3">
    <source>
        <dbReference type="ARBA" id="ARBA00022475"/>
    </source>
</evidence>
<dbReference type="EMBL" id="JBHSWU010000432">
    <property type="protein sequence ID" value="MFC6725220.1"/>
    <property type="molecule type" value="Genomic_DNA"/>
</dbReference>
<keyword evidence="3" id="KW-1003">Cell membrane</keyword>
<dbReference type="GO" id="GO:0005886">
    <property type="term" value="C:plasma membrane"/>
    <property type="evidence" value="ECO:0007669"/>
    <property type="project" value="UniProtKB-SubCell"/>
</dbReference>
<feature type="transmembrane region" description="Helical" evidence="7">
    <location>
        <begin position="233"/>
        <end position="253"/>
    </location>
</feature>
<reference evidence="8 9" key="1">
    <citation type="journal article" date="2019" name="Int. J. Syst. Evol. Microbiol.">
        <title>The Global Catalogue of Microorganisms (GCM) 10K type strain sequencing project: providing services to taxonomists for standard genome sequencing and annotation.</title>
        <authorList>
            <consortium name="The Broad Institute Genomics Platform"/>
            <consortium name="The Broad Institute Genome Sequencing Center for Infectious Disease"/>
            <person name="Wu L."/>
            <person name="Ma J."/>
        </authorList>
    </citation>
    <scope>NUCLEOTIDE SEQUENCE [LARGE SCALE GENOMIC DNA]</scope>
    <source>
        <strain evidence="8 9">NBRC 111368</strain>
    </source>
</reference>
<name>A0ABD5S0L4_9EURY</name>
<feature type="non-terminal residue" evidence="8">
    <location>
        <position position="297"/>
    </location>
</feature>
<keyword evidence="6 7" id="KW-0472">Membrane</keyword>